<accession>A0A833J2P9</accession>
<evidence type="ECO:0000256" key="6">
    <source>
        <dbReference type="ARBA" id="ARBA00022989"/>
    </source>
</evidence>
<dbReference type="InterPro" id="IPR000515">
    <property type="entry name" value="MetI-like"/>
</dbReference>
<evidence type="ECO:0000256" key="8">
    <source>
        <dbReference type="ARBA" id="ARBA00056719"/>
    </source>
</evidence>
<organism evidence="12 13">
    <name type="scientific">Methylorubrum populi</name>
    <dbReference type="NCBI Taxonomy" id="223967"/>
    <lineage>
        <taxon>Bacteria</taxon>
        <taxon>Pseudomonadati</taxon>
        <taxon>Pseudomonadota</taxon>
        <taxon>Alphaproteobacteria</taxon>
        <taxon>Hyphomicrobiales</taxon>
        <taxon>Methylobacteriaceae</taxon>
        <taxon>Methylorubrum</taxon>
    </lineage>
</organism>
<evidence type="ECO:0000256" key="1">
    <source>
        <dbReference type="ARBA" id="ARBA00004651"/>
    </source>
</evidence>
<keyword evidence="5 9" id="KW-0812">Transmembrane</keyword>
<feature type="compositionally biased region" description="Low complexity" evidence="10">
    <location>
        <begin position="13"/>
        <end position="27"/>
    </location>
</feature>
<evidence type="ECO:0000256" key="9">
    <source>
        <dbReference type="RuleBase" id="RU363032"/>
    </source>
</evidence>
<gene>
    <name evidence="12" type="ORF">F8B43_3501</name>
</gene>
<comment type="subcellular location">
    <subcellularLocation>
        <location evidence="1 9">Cell membrane</location>
        <topology evidence="1 9">Multi-pass membrane protein</topology>
    </subcellularLocation>
</comment>
<dbReference type="Gene3D" id="1.10.3720.10">
    <property type="entry name" value="MetI-like"/>
    <property type="match status" value="1"/>
</dbReference>
<evidence type="ECO:0000256" key="10">
    <source>
        <dbReference type="SAM" id="MobiDB-lite"/>
    </source>
</evidence>
<dbReference type="AlphaFoldDB" id="A0A833J2P9"/>
<dbReference type="GO" id="GO:0005886">
    <property type="term" value="C:plasma membrane"/>
    <property type="evidence" value="ECO:0007669"/>
    <property type="project" value="UniProtKB-SubCell"/>
</dbReference>
<dbReference type="Pfam" id="PF00528">
    <property type="entry name" value="BPD_transp_1"/>
    <property type="match status" value="1"/>
</dbReference>
<evidence type="ECO:0000256" key="4">
    <source>
        <dbReference type="ARBA" id="ARBA00022475"/>
    </source>
</evidence>
<protein>
    <submittedName>
        <fullName evidence="12">Alkanesulfonate ABC transporter permease protein SsuC</fullName>
    </submittedName>
</protein>
<dbReference type="FunFam" id="1.10.3720.10:FF:000003">
    <property type="entry name" value="Aliphatic sulfonate ABC transporter permease"/>
    <property type="match status" value="1"/>
</dbReference>
<dbReference type="Proteomes" id="UP000469949">
    <property type="component" value="Unassembled WGS sequence"/>
</dbReference>
<dbReference type="PANTHER" id="PTHR30151">
    <property type="entry name" value="ALKANE SULFONATE ABC TRANSPORTER-RELATED, MEMBRANE SUBUNIT"/>
    <property type="match status" value="1"/>
</dbReference>
<feature type="domain" description="ABC transmembrane type-1" evidence="11">
    <location>
        <begin position="91"/>
        <end position="272"/>
    </location>
</feature>
<feature type="transmembrane region" description="Helical" evidence="9">
    <location>
        <begin position="251"/>
        <end position="271"/>
    </location>
</feature>
<evidence type="ECO:0000256" key="7">
    <source>
        <dbReference type="ARBA" id="ARBA00023136"/>
    </source>
</evidence>
<feature type="transmembrane region" description="Helical" evidence="9">
    <location>
        <begin position="45"/>
        <end position="67"/>
    </location>
</feature>
<comment type="similarity">
    <text evidence="2 9">Belongs to the binding-protein-dependent transport system permease family.</text>
</comment>
<comment type="function">
    <text evidence="8">Probably part of an ABC transporter complex. Probably responsible for the translocation of the substrate across the membrane.</text>
</comment>
<dbReference type="PANTHER" id="PTHR30151:SF38">
    <property type="entry name" value="ALIPHATIC SULFONATES TRANSPORT PERMEASE PROTEIN SSUC-RELATED"/>
    <property type="match status" value="1"/>
</dbReference>
<name>A0A833J2P9_9HYPH</name>
<dbReference type="SUPFAM" id="SSF161098">
    <property type="entry name" value="MetI-like"/>
    <property type="match status" value="1"/>
</dbReference>
<dbReference type="RefSeq" id="WP_152277776.1">
    <property type="nucleotide sequence ID" value="NZ_CP136837.1"/>
</dbReference>
<sequence>MADSAAIRSLPGRANRAEAAAPLARRAQPSKSQPSRSLRLPTGKLLPWLLPTLVIVGWQAAASLGLVSTRFMPAPLDVAAAGWRLAQTGELWENLWVSFARAASGFLIGGGIGLFFGLANGLSNLSEKLTDTTLQMVRNVPHLSLIPLVILWFGIDEGAKLFLVALGVFFPIYANTLHGIRSVDPQLIEMGRVYGMNRRELFWRVVLPGALPSIFVGIRYALGIMWLTLIVAETISANSGLGYMAMQAREFMLVDVVVLAILIYAALGKLADSLTRALERTCLAWNPAYRNT</sequence>
<feature type="region of interest" description="Disordered" evidence="10">
    <location>
        <begin position="1"/>
        <end position="38"/>
    </location>
</feature>
<keyword evidence="7 9" id="KW-0472">Membrane</keyword>
<evidence type="ECO:0000256" key="3">
    <source>
        <dbReference type="ARBA" id="ARBA00022448"/>
    </source>
</evidence>
<dbReference type="InterPro" id="IPR035906">
    <property type="entry name" value="MetI-like_sf"/>
</dbReference>
<evidence type="ECO:0000259" key="11">
    <source>
        <dbReference type="PROSITE" id="PS50928"/>
    </source>
</evidence>
<dbReference type="PROSITE" id="PS50928">
    <property type="entry name" value="ABC_TM1"/>
    <property type="match status" value="1"/>
</dbReference>
<feature type="transmembrane region" description="Helical" evidence="9">
    <location>
        <begin position="201"/>
        <end position="218"/>
    </location>
</feature>
<comment type="caution">
    <text evidence="12">The sequence shown here is derived from an EMBL/GenBank/DDBJ whole genome shotgun (WGS) entry which is preliminary data.</text>
</comment>
<feature type="transmembrane region" description="Helical" evidence="9">
    <location>
        <begin position="139"/>
        <end position="155"/>
    </location>
</feature>
<feature type="transmembrane region" description="Helical" evidence="9">
    <location>
        <begin position="161"/>
        <end position="180"/>
    </location>
</feature>
<evidence type="ECO:0000313" key="12">
    <source>
        <dbReference type="EMBL" id="KAB7783578.1"/>
    </source>
</evidence>
<proteinExistence type="inferred from homology"/>
<dbReference type="CDD" id="cd06261">
    <property type="entry name" value="TM_PBP2"/>
    <property type="match status" value="1"/>
</dbReference>
<dbReference type="EMBL" id="WEKV01000014">
    <property type="protein sequence ID" value="KAB7783578.1"/>
    <property type="molecule type" value="Genomic_DNA"/>
</dbReference>
<feature type="transmembrane region" description="Helical" evidence="9">
    <location>
        <begin position="95"/>
        <end position="118"/>
    </location>
</feature>
<evidence type="ECO:0000313" key="13">
    <source>
        <dbReference type="Proteomes" id="UP000469949"/>
    </source>
</evidence>
<keyword evidence="3 9" id="KW-0813">Transport</keyword>
<keyword evidence="4" id="KW-1003">Cell membrane</keyword>
<evidence type="ECO:0000256" key="5">
    <source>
        <dbReference type="ARBA" id="ARBA00022692"/>
    </source>
</evidence>
<dbReference type="GO" id="GO:0042918">
    <property type="term" value="P:alkanesulfonate transmembrane transport"/>
    <property type="evidence" value="ECO:0007669"/>
    <property type="project" value="UniProtKB-ARBA"/>
</dbReference>
<keyword evidence="6 9" id="KW-1133">Transmembrane helix</keyword>
<evidence type="ECO:0000256" key="2">
    <source>
        <dbReference type="ARBA" id="ARBA00009306"/>
    </source>
</evidence>
<reference evidence="12 13" key="1">
    <citation type="submission" date="2019-10" db="EMBL/GenBank/DDBJ databases">
        <title>Draft Genome Sequence of the Caffeine Degrading Methylotroph Methylorubrum populi PINKEL.</title>
        <authorList>
            <person name="Dawson S.C."/>
            <person name="Zhang X."/>
            <person name="Wright M.E."/>
            <person name="Sharma G."/>
            <person name="Langner J.T."/>
            <person name="Ditty J.L."/>
            <person name="Subuyuj G.A."/>
        </authorList>
    </citation>
    <scope>NUCLEOTIDE SEQUENCE [LARGE SCALE GENOMIC DNA]</scope>
    <source>
        <strain evidence="12 13">Pinkel</strain>
    </source>
</reference>